<accession>A0A1D2VNB9</accession>
<dbReference type="GO" id="GO:0044773">
    <property type="term" value="P:mitotic DNA damage checkpoint signaling"/>
    <property type="evidence" value="ECO:0007669"/>
    <property type="project" value="TreeGrafter"/>
</dbReference>
<dbReference type="GO" id="GO:0004674">
    <property type="term" value="F:protein serine/threonine kinase activity"/>
    <property type="evidence" value="ECO:0007669"/>
    <property type="project" value="TreeGrafter"/>
</dbReference>
<evidence type="ECO:0000259" key="1">
    <source>
        <dbReference type="PROSITE" id="PS50011"/>
    </source>
</evidence>
<dbReference type="PROSITE" id="PS00108">
    <property type="entry name" value="PROTEIN_KINASE_ST"/>
    <property type="match status" value="1"/>
</dbReference>
<dbReference type="EMBL" id="KV454476">
    <property type="protein sequence ID" value="ODV63089.1"/>
    <property type="molecule type" value="Genomic_DNA"/>
</dbReference>
<keyword evidence="2" id="KW-0418">Kinase</keyword>
<dbReference type="InterPro" id="IPR011009">
    <property type="entry name" value="Kinase-like_dom_sf"/>
</dbReference>
<keyword evidence="3" id="KW-1185">Reference proteome</keyword>
<dbReference type="Gene3D" id="1.10.510.10">
    <property type="entry name" value="Transferase(Phosphotransferase) domain 1"/>
    <property type="match status" value="1"/>
</dbReference>
<dbReference type="SUPFAM" id="SSF56112">
    <property type="entry name" value="Protein kinase-like (PK-like)"/>
    <property type="match status" value="1"/>
</dbReference>
<dbReference type="Pfam" id="PF00069">
    <property type="entry name" value="Pkinase"/>
    <property type="match status" value="1"/>
</dbReference>
<dbReference type="PANTHER" id="PTHR44167">
    <property type="entry name" value="OVARIAN-SPECIFIC SERINE/THREONINE-PROTEIN KINASE LOK-RELATED"/>
    <property type="match status" value="1"/>
</dbReference>
<reference evidence="3" key="1">
    <citation type="submission" date="2016-05" db="EMBL/GenBank/DDBJ databases">
        <title>Comparative genomics of biotechnologically important yeasts.</title>
        <authorList>
            <consortium name="DOE Joint Genome Institute"/>
            <person name="Riley R."/>
            <person name="Haridas S."/>
            <person name="Wolfe K.H."/>
            <person name="Lopes M.R."/>
            <person name="Hittinger C.T."/>
            <person name="Goker M."/>
            <person name="Salamov A."/>
            <person name="Wisecaver J."/>
            <person name="Long T.M."/>
            <person name="Aerts A.L."/>
            <person name="Barry K."/>
            <person name="Choi C."/>
            <person name="Clum A."/>
            <person name="Coughlan A.Y."/>
            <person name="Deshpande S."/>
            <person name="Douglass A.P."/>
            <person name="Hanson S.J."/>
            <person name="Klenk H.-P."/>
            <person name="Labutti K."/>
            <person name="Lapidus A."/>
            <person name="Lindquist E."/>
            <person name="Lipzen A."/>
            <person name="Meier-Kolthoff J.P."/>
            <person name="Ohm R.A."/>
            <person name="Otillar R.P."/>
            <person name="Pangilinan J."/>
            <person name="Peng Y."/>
            <person name="Rokas A."/>
            <person name="Rosa C.A."/>
            <person name="Scheuner C."/>
            <person name="Sibirny A.A."/>
            <person name="Slot J.C."/>
            <person name="Stielow J.B."/>
            <person name="Sun H."/>
            <person name="Kurtzman C.P."/>
            <person name="Blackwell M."/>
            <person name="Grigoriev I.V."/>
            <person name="Jeffries T.W."/>
        </authorList>
    </citation>
    <scope>NUCLEOTIDE SEQUENCE [LARGE SCALE GENOMIC DNA]</scope>
    <source>
        <strain evidence="3">DSM 1968</strain>
    </source>
</reference>
<dbReference type="Proteomes" id="UP000095038">
    <property type="component" value="Unassembled WGS sequence"/>
</dbReference>
<dbReference type="InParanoid" id="A0A1D2VNB9"/>
<dbReference type="InterPro" id="IPR008271">
    <property type="entry name" value="Ser/Thr_kinase_AS"/>
</dbReference>
<dbReference type="GO" id="GO:0005634">
    <property type="term" value="C:nucleus"/>
    <property type="evidence" value="ECO:0007669"/>
    <property type="project" value="TreeGrafter"/>
</dbReference>
<gene>
    <name evidence="2" type="ORF">ASCRUDRAFT_31350</name>
</gene>
<feature type="domain" description="Protein kinase" evidence="1">
    <location>
        <begin position="1"/>
        <end position="255"/>
    </location>
</feature>
<dbReference type="PANTHER" id="PTHR44167:SF24">
    <property type="entry name" value="SERINE_THREONINE-PROTEIN KINASE CHK2"/>
    <property type="match status" value="1"/>
</dbReference>
<keyword evidence="2" id="KW-0808">Transferase</keyword>
<proteinExistence type="predicted"/>
<dbReference type="OrthoDB" id="4062651at2759"/>
<dbReference type="InterPro" id="IPR000719">
    <property type="entry name" value="Prot_kinase_dom"/>
</dbReference>
<dbReference type="SMART" id="SM00220">
    <property type="entry name" value="S_TKc"/>
    <property type="match status" value="1"/>
</dbReference>
<dbReference type="GO" id="GO:0005524">
    <property type="term" value="F:ATP binding"/>
    <property type="evidence" value="ECO:0007669"/>
    <property type="project" value="InterPro"/>
</dbReference>
<dbReference type="RefSeq" id="XP_020049396.1">
    <property type="nucleotide sequence ID" value="XM_020190264.1"/>
</dbReference>
<dbReference type="GO" id="GO:0005737">
    <property type="term" value="C:cytoplasm"/>
    <property type="evidence" value="ECO:0007669"/>
    <property type="project" value="TreeGrafter"/>
</dbReference>
<dbReference type="GeneID" id="30963900"/>
<organism evidence="2 3">
    <name type="scientific">Ascoidea rubescens DSM 1968</name>
    <dbReference type="NCBI Taxonomy" id="1344418"/>
    <lineage>
        <taxon>Eukaryota</taxon>
        <taxon>Fungi</taxon>
        <taxon>Dikarya</taxon>
        <taxon>Ascomycota</taxon>
        <taxon>Saccharomycotina</taxon>
        <taxon>Saccharomycetes</taxon>
        <taxon>Ascoideaceae</taxon>
        <taxon>Ascoidea</taxon>
    </lineage>
</organism>
<dbReference type="AlphaFoldDB" id="A0A1D2VNB9"/>
<dbReference type="PROSITE" id="PS50011">
    <property type="entry name" value="PROTEIN_KINASE_DOM"/>
    <property type="match status" value="1"/>
</dbReference>
<protein>
    <submittedName>
        <fullName evidence="2">Kinase-like protein</fullName>
    </submittedName>
</protein>
<sequence>MPFYSNGDFFTLIAKSVNKKLFLSSKVKDYMFKECLQAVKFIHSKNIVHRDIKLDNFLIDENCVLKLTDFGMSIDLHELDEESSIFNNECNQNIRIGTKSYRAPELCDNYNINSNNNNNNSSNSSSNGNTVSNITKIKNYYKLDVWSLAISYILLSSNISKPWEIADKKSCPSFKCFRDLYINNDLNNKIRINNTDKQNSWIKNLVKVNNTKETEKVLNFVERLSFDSKSVVLKMLNVDPNTRASINDVWDSDWMSNRVDFCTREELRESVESILR</sequence>
<evidence type="ECO:0000313" key="3">
    <source>
        <dbReference type="Proteomes" id="UP000095038"/>
    </source>
</evidence>
<dbReference type="STRING" id="1344418.A0A1D2VNB9"/>
<evidence type="ECO:0000313" key="2">
    <source>
        <dbReference type="EMBL" id="ODV63089.1"/>
    </source>
</evidence>
<name>A0A1D2VNB9_9ASCO</name>